<dbReference type="Pfam" id="PF13639">
    <property type="entry name" value="zf-RING_2"/>
    <property type="match status" value="1"/>
</dbReference>
<sequence length="295" mass="33873">MNSLLVFYEAFVFGLKLSPMRMHIIAGKKALQATPVAIGCLFKLYFELMLVQNNLKVMLLINVIELVFEINYYTFPVVMKKLKCYIALFQRGVHAATSSVQERITFVSQAPTVDDSIPDTYQSPPRPIPYDDPRFSRPHHGVMSNNKFLSHYHEESESCRSNNVCETESSRMESKSKSDFDSRSKFCIPESSLKNTAEARKEVTYLFPSSEEEDVCPTCLEVEHTRDVLFELSLLLLEFVIARHLIDMISAEYTSEDPKIIMQCSHHFHLGCIYEWMERSEACPVCGKVTSLCYE</sequence>
<evidence type="ECO:0000256" key="8">
    <source>
        <dbReference type="PROSITE-ProRule" id="PRU00175"/>
    </source>
</evidence>
<dbReference type="PANTHER" id="PTHR46463:SF86">
    <property type="entry name" value="RING-TYPE DOMAIN-CONTAINING PROTEIN"/>
    <property type="match status" value="1"/>
</dbReference>
<keyword evidence="4" id="KW-0479">Metal-binding</keyword>
<accession>A0A8J5F6F4</accession>
<dbReference type="InterPro" id="IPR001841">
    <property type="entry name" value="Znf_RING"/>
</dbReference>
<evidence type="ECO:0000256" key="5">
    <source>
        <dbReference type="ARBA" id="ARBA00022771"/>
    </source>
</evidence>
<name>A0A8J5F6F4_ZINOF</name>
<feature type="domain" description="RING-type" evidence="9">
    <location>
        <begin position="216"/>
        <end position="286"/>
    </location>
</feature>
<dbReference type="SMART" id="SM00184">
    <property type="entry name" value="RING"/>
    <property type="match status" value="1"/>
</dbReference>
<dbReference type="Gene3D" id="3.30.40.10">
    <property type="entry name" value="Zinc/RING finger domain, C3HC4 (zinc finger)"/>
    <property type="match status" value="1"/>
</dbReference>
<dbReference type="EC" id="2.3.2.27" evidence="2"/>
<dbReference type="GO" id="GO:0061630">
    <property type="term" value="F:ubiquitin protein ligase activity"/>
    <property type="evidence" value="ECO:0007669"/>
    <property type="project" value="UniProtKB-EC"/>
</dbReference>
<keyword evidence="7" id="KW-0862">Zinc</keyword>
<dbReference type="Proteomes" id="UP000734854">
    <property type="component" value="Unassembled WGS sequence"/>
</dbReference>
<proteinExistence type="predicted"/>
<evidence type="ECO:0000256" key="3">
    <source>
        <dbReference type="ARBA" id="ARBA00022679"/>
    </source>
</evidence>
<comment type="catalytic activity">
    <reaction evidence="1">
        <text>S-ubiquitinyl-[E2 ubiquitin-conjugating enzyme]-L-cysteine + [acceptor protein]-L-lysine = [E2 ubiquitin-conjugating enzyme]-L-cysteine + N(6)-ubiquitinyl-[acceptor protein]-L-lysine.</text>
        <dbReference type="EC" id="2.3.2.27"/>
    </reaction>
</comment>
<evidence type="ECO:0000256" key="2">
    <source>
        <dbReference type="ARBA" id="ARBA00012483"/>
    </source>
</evidence>
<evidence type="ECO:0000259" key="9">
    <source>
        <dbReference type="PROSITE" id="PS50089"/>
    </source>
</evidence>
<dbReference type="SUPFAM" id="SSF57850">
    <property type="entry name" value="RING/U-box"/>
    <property type="match status" value="1"/>
</dbReference>
<dbReference type="PROSITE" id="PS50089">
    <property type="entry name" value="ZF_RING_2"/>
    <property type="match status" value="1"/>
</dbReference>
<dbReference type="PANTHER" id="PTHR46463">
    <property type="entry name" value="ZINC FINGER, RING/FYVE/PHD-TYPE"/>
    <property type="match status" value="1"/>
</dbReference>
<keyword evidence="11" id="KW-1185">Reference proteome</keyword>
<evidence type="ECO:0000256" key="4">
    <source>
        <dbReference type="ARBA" id="ARBA00022723"/>
    </source>
</evidence>
<organism evidence="10 11">
    <name type="scientific">Zingiber officinale</name>
    <name type="common">Ginger</name>
    <name type="synonym">Amomum zingiber</name>
    <dbReference type="NCBI Taxonomy" id="94328"/>
    <lineage>
        <taxon>Eukaryota</taxon>
        <taxon>Viridiplantae</taxon>
        <taxon>Streptophyta</taxon>
        <taxon>Embryophyta</taxon>
        <taxon>Tracheophyta</taxon>
        <taxon>Spermatophyta</taxon>
        <taxon>Magnoliopsida</taxon>
        <taxon>Liliopsida</taxon>
        <taxon>Zingiberales</taxon>
        <taxon>Zingiberaceae</taxon>
        <taxon>Zingiber</taxon>
    </lineage>
</organism>
<dbReference type="EMBL" id="JACMSC010000016">
    <property type="protein sequence ID" value="KAG6483687.1"/>
    <property type="molecule type" value="Genomic_DNA"/>
</dbReference>
<dbReference type="AlphaFoldDB" id="A0A8J5F6F4"/>
<gene>
    <name evidence="10" type="ORF">ZIOFF_060339</name>
</gene>
<dbReference type="InterPro" id="IPR013083">
    <property type="entry name" value="Znf_RING/FYVE/PHD"/>
</dbReference>
<evidence type="ECO:0000313" key="11">
    <source>
        <dbReference type="Proteomes" id="UP000734854"/>
    </source>
</evidence>
<evidence type="ECO:0000256" key="1">
    <source>
        <dbReference type="ARBA" id="ARBA00000900"/>
    </source>
</evidence>
<reference evidence="10 11" key="1">
    <citation type="submission" date="2020-08" db="EMBL/GenBank/DDBJ databases">
        <title>Plant Genome Project.</title>
        <authorList>
            <person name="Zhang R.-G."/>
        </authorList>
    </citation>
    <scope>NUCLEOTIDE SEQUENCE [LARGE SCALE GENOMIC DNA]</scope>
    <source>
        <tissue evidence="10">Rhizome</tissue>
    </source>
</reference>
<evidence type="ECO:0000256" key="6">
    <source>
        <dbReference type="ARBA" id="ARBA00022786"/>
    </source>
</evidence>
<evidence type="ECO:0000256" key="7">
    <source>
        <dbReference type="ARBA" id="ARBA00022833"/>
    </source>
</evidence>
<evidence type="ECO:0000313" key="10">
    <source>
        <dbReference type="EMBL" id="KAG6483687.1"/>
    </source>
</evidence>
<keyword evidence="5 8" id="KW-0863">Zinc-finger</keyword>
<protein>
    <recommendedName>
        <fullName evidence="2">RING-type E3 ubiquitin transferase</fullName>
        <ecNumber evidence="2">2.3.2.27</ecNumber>
    </recommendedName>
</protein>
<keyword evidence="3" id="KW-0808">Transferase</keyword>
<comment type="caution">
    <text evidence="10">The sequence shown here is derived from an EMBL/GenBank/DDBJ whole genome shotgun (WGS) entry which is preliminary data.</text>
</comment>
<dbReference type="GO" id="GO:0008270">
    <property type="term" value="F:zinc ion binding"/>
    <property type="evidence" value="ECO:0007669"/>
    <property type="project" value="UniProtKB-KW"/>
</dbReference>
<keyword evidence="6" id="KW-0833">Ubl conjugation pathway</keyword>